<reference evidence="1 2" key="2">
    <citation type="submission" date="2018-11" db="EMBL/GenBank/DDBJ databases">
        <authorList>
            <consortium name="Pathogen Informatics"/>
        </authorList>
    </citation>
    <scope>NUCLEOTIDE SEQUENCE [LARGE SCALE GENOMIC DNA]</scope>
</reference>
<keyword evidence="2" id="KW-1185">Reference proteome</keyword>
<evidence type="ECO:0000313" key="3">
    <source>
        <dbReference type="WBParaSite" id="GPUH_0000936901-mRNA-1"/>
    </source>
</evidence>
<dbReference type="AlphaFoldDB" id="A0A183DKW7"/>
<dbReference type="InterPro" id="IPR032675">
    <property type="entry name" value="LRR_dom_sf"/>
</dbReference>
<evidence type="ECO:0000313" key="1">
    <source>
        <dbReference type="EMBL" id="VDK71352.1"/>
    </source>
</evidence>
<gene>
    <name evidence="1" type="ORF">GPUH_LOCUS9358</name>
</gene>
<protein>
    <submittedName>
        <fullName evidence="3">Phage major capsid protein</fullName>
    </submittedName>
</protein>
<reference evidence="3" key="1">
    <citation type="submission" date="2016-06" db="UniProtKB">
        <authorList>
            <consortium name="WormBaseParasite"/>
        </authorList>
    </citation>
    <scope>IDENTIFICATION</scope>
</reference>
<name>A0A183DKW7_9BILA</name>
<dbReference type="Proteomes" id="UP000271098">
    <property type="component" value="Unassembled WGS sequence"/>
</dbReference>
<accession>A0A183DKW7</accession>
<dbReference type="Gene3D" id="3.80.10.10">
    <property type="entry name" value="Ribonuclease Inhibitor"/>
    <property type="match status" value="1"/>
</dbReference>
<sequence length="70" mass="7743">MQAVSMHYCPANAFSGLKHMKHIWFRNTTIGTLAAGAFSDVADVDYIYFRDSVIKVIEDGAFGESILQSV</sequence>
<dbReference type="WBParaSite" id="GPUH_0000936901-mRNA-1">
    <property type="protein sequence ID" value="GPUH_0000936901-mRNA-1"/>
    <property type="gene ID" value="GPUH_0000936901"/>
</dbReference>
<evidence type="ECO:0000313" key="2">
    <source>
        <dbReference type="Proteomes" id="UP000271098"/>
    </source>
</evidence>
<dbReference type="OrthoDB" id="6360013at2759"/>
<proteinExistence type="predicted"/>
<organism evidence="3">
    <name type="scientific">Gongylonema pulchrum</name>
    <dbReference type="NCBI Taxonomy" id="637853"/>
    <lineage>
        <taxon>Eukaryota</taxon>
        <taxon>Metazoa</taxon>
        <taxon>Ecdysozoa</taxon>
        <taxon>Nematoda</taxon>
        <taxon>Chromadorea</taxon>
        <taxon>Rhabditida</taxon>
        <taxon>Spirurina</taxon>
        <taxon>Spiruromorpha</taxon>
        <taxon>Spiruroidea</taxon>
        <taxon>Gongylonematidae</taxon>
        <taxon>Gongylonema</taxon>
    </lineage>
</organism>
<dbReference type="SUPFAM" id="SSF52058">
    <property type="entry name" value="L domain-like"/>
    <property type="match status" value="1"/>
</dbReference>
<dbReference type="EMBL" id="UYRT01030338">
    <property type="protein sequence ID" value="VDK71352.1"/>
    <property type="molecule type" value="Genomic_DNA"/>
</dbReference>